<evidence type="ECO:0000313" key="2">
    <source>
        <dbReference type="EMBL" id="NWJ48498.1"/>
    </source>
</evidence>
<dbReference type="Gene3D" id="3.40.50.300">
    <property type="entry name" value="P-loop containing nucleotide triphosphate hydrolases"/>
    <property type="match status" value="1"/>
</dbReference>
<evidence type="ECO:0000313" key="5">
    <source>
        <dbReference type="Proteomes" id="UP001431572"/>
    </source>
</evidence>
<dbReference type="InterPro" id="IPR050678">
    <property type="entry name" value="DNA_Partitioning_ATPase"/>
</dbReference>
<dbReference type="PANTHER" id="PTHR13696">
    <property type="entry name" value="P-LOOP CONTAINING NUCLEOSIDE TRIPHOSPHATE HYDROLASE"/>
    <property type="match status" value="1"/>
</dbReference>
<dbReference type="InterPro" id="IPR027417">
    <property type="entry name" value="P-loop_NTPase"/>
</dbReference>
<dbReference type="SUPFAM" id="SSF52540">
    <property type="entry name" value="P-loop containing nucleoside triphosphate hydrolases"/>
    <property type="match status" value="1"/>
</dbReference>
<dbReference type="EMBL" id="CP128400">
    <property type="protein sequence ID" value="WJW68431.1"/>
    <property type="molecule type" value="Genomic_DNA"/>
</dbReference>
<dbReference type="Proteomes" id="UP001431572">
    <property type="component" value="Chromosome 2"/>
</dbReference>
<proteinExistence type="predicted"/>
<protein>
    <submittedName>
        <fullName evidence="2">MinD/ParA family protein</fullName>
    </submittedName>
</protein>
<evidence type="ECO:0000259" key="1">
    <source>
        <dbReference type="Pfam" id="PF13614"/>
    </source>
</evidence>
<name>A0A8T7M8L0_9CHLR</name>
<dbReference type="RefSeq" id="WP_341470335.1">
    <property type="nucleotide sequence ID" value="NZ_CP128400.1"/>
</dbReference>
<reference evidence="2 4" key="1">
    <citation type="submission" date="2020-06" db="EMBL/GenBank/DDBJ databases">
        <title>Anoxygenic phototrophic Chloroflexota member uses a Type I reaction center.</title>
        <authorList>
            <person name="Tsuji J.M."/>
            <person name="Shaw N.A."/>
            <person name="Nagashima S."/>
            <person name="Venkiteswaran J."/>
            <person name="Schiff S.L."/>
            <person name="Hanada S."/>
            <person name="Tank M."/>
            <person name="Neufeld J.D."/>
        </authorList>
    </citation>
    <scope>NUCLEOTIDE SEQUENCE [LARGE SCALE GENOMIC DNA]</scope>
    <source>
        <strain evidence="2">L227-S17</strain>
    </source>
</reference>
<keyword evidence="5" id="KW-1185">Reference proteome</keyword>
<dbReference type="EMBL" id="JACATZ010000003">
    <property type="protein sequence ID" value="NWJ48498.1"/>
    <property type="molecule type" value="Genomic_DNA"/>
</dbReference>
<sequence>MPRTVSVHSFRGGTGKSNLTANLAAILAASGKRVAIVDTDIQSPGVHVIFDLDKNSTNLTLNDYLWGRCRIDECVYDVSAILQDTACPISQQGAIYLVPSSIKTGQITRILSEGYEIGLLNNGLQDIKHRFKLDYLFIDTHPGLNEETLLSIAISDLLVIVLRPDKQDYQGTAVTVEVARKLSVPNMILVVNKALPALDFNSLSQLVSDTFQVPVAAVLPLCEDMVQLGSSAVFSLRFPDHPFSHKLKDIAELLV</sequence>
<dbReference type="InterPro" id="IPR025669">
    <property type="entry name" value="AAA_dom"/>
</dbReference>
<dbReference type="PANTHER" id="PTHR13696:SF52">
    <property type="entry name" value="PARA FAMILY PROTEIN CT_582"/>
    <property type="match status" value="1"/>
</dbReference>
<reference evidence="3" key="2">
    <citation type="journal article" date="2024" name="Nature">
        <title>Anoxygenic phototroph of the Chloroflexota uses a type I reaction centre.</title>
        <authorList>
            <person name="Tsuji J.M."/>
            <person name="Shaw N.A."/>
            <person name="Nagashima S."/>
            <person name="Venkiteswaran J.J."/>
            <person name="Schiff S.L."/>
            <person name="Watanabe T."/>
            <person name="Fukui M."/>
            <person name="Hanada S."/>
            <person name="Tank M."/>
            <person name="Neufeld J.D."/>
        </authorList>
    </citation>
    <scope>NUCLEOTIDE SEQUENCE</scope>
    <source>
        <strain evidence="3">L227-S17</strain>
    </source>
</reference>
<evidence type="ECO:0000313" key="4">
    <source>
        <dbReference type="Proteomes" id="UP000521676"/>
    </source>
</evidence>
<accession>A0A8T7M8L0</accession>
<organism evidence="2 4">
    <name type="scientific">Candidatus Chlorohelix allophototropha</name>
    <dbReference type="NCBI Taxonomy" id="3003348"/>
    <lineage>
        <taxon>Bacteria</taxon>
        <taxon>Bacillati</taxon>
        <taxon>Chloroflexota</taxon>
        <taxon>Chloroflexia</taxon>
        <taxon>Candidatus Chloroheliales</taxon>
        <taxon>Candidatus Chloroheliaceae</taxon>
        <taxon>Candidatus Chlorohelix</taxon>
    </lineage>
</organism>
<gene>
    <name evidence="2" type="ORF">HXX08_21790</name>
    <name evidence="3" type="ORF">OZ401_004042</name>
</gene>
<evidence type="ECO:0000313" key="3">
    <source>
        <dbReference type="EMBL" id="WJW68431.1"/>
    </source>
</evidence>
<dbReference type="Pfam" id="PF13614">
    <property type="entry name" value="AAA_31"/>
    <property type="match status" value="1"/>
</dbReference>
<feature type="domain" description="AAA" evidence="1">
    <location>
        <begin position="3"/>
        <end position="176"/>
    </location>
</feature>
<dbReference type="Proteomes" id="UP000521676">
    <property type="component" value="Unassembled WGS sequence"/>
</dbReference>
<dbReference type="AlphaFoldDB" id="A0A8T7M8L0"/>